<evidence type="ECO:0000313" key="3">
    <source>
        <dbReference type="EMBL" id="KAL0295204.1"/>
    </source>
</evidence>
<dbReference type="InterPro" id="IPR002156">
    <property type="entry name" value="RNaseH_domain"/>
</dbReference>
<gene>
    <name evidence="3" type="ORF">Sradi_6846800</name>
</gene>
<accession>A0AAW2JKY7</accession>
<protein>
    <recommendedName>
        <fullName evidence="2">RNase H type-1 domain-containing protein</fullName>
    </recommendedName>
</protein>
<dbReference type="PANTHER" id="PTHR47074">
    <property type="entry name" value="BNAC02G40300D PROTEIN"/>
    <property type="match status" value="1"/>
</dbReference>
<feature type="transmembrane region" description="Helical" evidence="1">
    <location>
        <begin position="117"/>
        <end position="143"/>
    </location>
</feature>
<dbReference type="GO" id="GO:0003676">
    <property type="term" value="F:nucleic acid binding"/>
    <property type="evidence" value="ECO:0007669"/>
    <property type="project" value="InterPro"/>
</dbReference>
<dbReference type="PANTHER" id="PTHR47074:SF48">
    <property type="entry name" value="POLYNUCLEOTIDYL TRANSFERASE, RIBONUCLEASE H-LIKE SUPERFAMILY PROTEIN"/>
    <property type="match status" value="1"/>
</dbReference>
<keyword evidence="1" id="KW-0472">Membrane</keyword>
<sequence>MTCSRSEVCTTLRALLKTFPLRVTVVPLRRLGGSGFGRRSSLIKLRCSCGGLAWMLSLRASMKRRTSGCLSVCPLCFEDGEDILHILASCSYARQVWALVPLSVDLSLGRKEGVFSWLWAVSAGLDARVFGLFLCVFWAVWWFRNRKMMEGESSEPLQVASFAVQFLEAYLRQAAASSSQALPHTLSPWQMGLGIVALDATGSCLAWMSIRLHRAANGEMAEAWAAWEAVILVQRSGWRSVVLEGDCLMLCQKLTAGVRDFSPLALLSLIFLA</sequence>
<comment type="caution">
    <text evidence="3">The sequence shown here is derived from an EMBL/GenBank/DDBJ whole genome shotgun (WGS) entry which is preliminary data.</text>
</comment>
<evidence type="ECO:0000259" key="2">
    <source>
        <dbReference type="Pfam" id="PF13456"/>
    </source>
</evidence>
<proteinExistence type="predicted"/>
<reference evidence="3" key="1">
    <citation type="submission" date="2020-06" db="EMBL/GenBank/DDBJ databases">
        <authorList>
            <person name="Li T."/>
            <person name="Hu X."/>
            <person name="Zhang T."/>
            <person name="Song X."/>
            <person name="Zhang H."/>
            <person name="Dai N."/>
            <person name="Sheng W."/>
            <person name="Hou X."/>
            <person name="Wei L."/>
        </authorList>
    </citation>
    <scope>NUCLEOTIDE SEQUENCE</scope>
    <source>
        <strain evidence="3">G02</strain>
        <tissue evidence="3">Leaf</tissue>
    </source>
</reference>
<dbReference type="GO" id="GO:0004523">
    <property type="term" value="F:RNA-DNA hybrid ribonuclease activity"/>
    <property type="evidence" value="ECO:0007669"/>
    <property type="project" value="InterPro"/>
</dbReference>
<organism evidence="3">
    <name type="scientific">Sesamum radiatum</name>
    <name type="common">Black benniseed</name>
    <dbReference type="NCBI Taxonomy" id="300843"/>
    <lineage>
        <taxon>Eukaryota</taxon>
        <taxon>Viridiplantae</taxon>
        <taxon>Streptophyta</taxon>
        <taxon>Embryophyta</taxon>
        <taxon>Tracheophyta</taxon>
        <taxon>Spermatophyta</taxon>
        <taxon>Magnoliopsida</taxon>
        <taxon>eudicotyledons</taxon>
        <taxon>Gunneridae</taxon>
        <taxon>Pentapetalae</taxon>
        <taxon>asterids</taxon>
        <taxon>lamiids</taxon>
        <taxon>Lamiales</taxon>
        <taxon>Pedaliaceae</taxon>
        <taxon>Sesamum</taxon>
    </lineage>
</organism>
<dbReference type="AlphaFoldDB" id="A0AAW2JKY7"/>
<keyword evidence="1" id="KW-1133">Transmembrane helix</keyword>
<dbReference type="Pfam" id="PF13456">
    <property type="entry name" value="RVT_3"/>
    <property type="match status" value="1"/>
</dbReference>
<keyword evidence="1" id="KW-0812">Transmembrane</keyword>
<evidence type="ECO:0000256" key="1">
    <source>
        <dbReference type="SAM" id="Phobius"/>
    </source>
</evidence>
<name>A0AAW2JKY7_SESRA</name>
<dbReference type="InterPro" id="IPR052929">
    <property type="entry name" value="RNase_H-like_EbsB-rel"/>
</dbReference>
<feature type="domain" description="RNase H type-1" evidence="2">
    <location>
        <begin position="192"/>
        <end position="266"/>
    </location>
</feature>
<reference evidence="3" key="2">
    <citation type="journal article" date="2024" name="Plant">
        <title>Genomic evolution and insights into agronomic trait innovations of Sesamum species.</title>
        <authorList>
            <person name="Miao H."/>
            <person name="Wang L."/>
            <person name="Qu L."/>
            <person name="Liu H."/>
            <person name="Sun Y."/>
            <person name="Le M."/>
            <person name="Wang Q."/>
            <person name="Wei S."/>
            <person name="Zheng Y."/>
            <person name="Lin W."/>
            <person name="Duan Y."/>
            <person name="Cao H."/>
            <person name="Xiong S."/>
            <person name="Wang X."/>
            <person name="Wei L."/>
            <person name="Li C."/>
            <person name="Ma Q."/>
            <person name="Ju M."/>
            <person name="Zhao R."/>
            <person name="Li G."/>
            <person name="Mu C."/>
            <person name="Tian Q."/>
            <person name="Mei H."/>
            <person name="Zhang T."/>
            <person name="Gao T."/>
            <person name="Zhang H."/>
        </authorList>
    </citation>
    <scope>NUCLEOTIDE SEQUENCE</scope>
    <source>
        <strain evidence="3">G02</strain>
    </source>
</reference>
<dbReference type="EMBL" id="JACGWJ010000074">
    <property type="protein sequence ID" value="KAL0295204.1"/>
    <property type="molecule type" value="Genomic_DNA"/>
</dbReference>